<dbReference type="InterPro" id="IPR010982">
    <property type="entry name" value="Lambda_DNA-bd_dom_sf"/>
</dbReference>
<keyword evidence="1" id="KW-0472">Membrane</keyword>
<evidence type="ECO:0000259" key="2">
    <source>
        <dbReference type="PROSITE" id="PS50943"/>
    </source>
</evidence>
<dbReference type="RefSeq" id="WP_345337028.1">
    <property type="nucleotide sequence ID" value="NZ_BAABJZ010000103.1"/>
</dbReference>
<dbReference type="SMART" id="SM00530">
    <property type="entry name" value="HTH_XRE"/>
    <property type="match status" value="1"/>
</dbReference>
<sequence length="162" mass="18237">MEMKMKVDTEVLKHHRTQRAWTQQQLADLCDVSLRTIQRVEKEGIASAETVAALSAVLELEKASFIRAEVKPDKTDLEAHTVAFRFKIGLLLVSQFIGLAGIWASQHKLSEQQYVLALALVSGGCLLSLAAVLWQGYKQGVLAHLDGRFEDKLVRAWQRLRR</sequence>
<protein>
    <recommendedName>
        <fullName evidence="2">HTH cro/C1-type domain-containing protein</fullName>
    </recommendedName>
</protein>
<dbReference type="Gene3D" id="1.10.260.40">
    <property type="entry name" value="lambda repressor-like DNA-binding domains"/>
    <property type="match status" value="1"/>
</dbReference>
<feature type="domain" description="HTH cro/C1-type" evidence="2">
    <location>
        <begin position="12"/>
        <end position="65"/>
    </location>
</feature>
<dbReference type="Pfam" id="PF01381">
    <property type="entry name" value="HTH_3"/>
    <property type="match status" value="1"/>
</dbReference>
<evidence type="ECO:0000313" key="4">
    <source>
        <dbReference type="Proteomes" id="UP001499988"/>
    </source>
</evidence>
<dbReference type="PROSITE" id="PS50943">
    <property type="entry name" value="HTH_CROC1"/>
    <property type="match status" value="1"/>
</dbReference>
<accession>A0ABP9FEV0</accession>
<keyword evidence="4" id="KW-1185">Reference proteome</keyword>
<feature type="transmembrane region" description="Helical" evidence="1">
    <location>
        <begin position="84"/>
        <end position="103"/>
    </location>
</feature>
<dbReference type="SUPFAM" id="SSF47413">
    <property type="entry name" value="lambda repressor-like DNA-binding domains"/>
    <property type="match status" value="1"/>
</dbReference>
<keyword evidence="1" id="KW-1133">Transmembrane helix</keyword>
<reference evidence="4" key="1">
    <citation type="journal article" date="2019" name="Int. J. Syst. Evol. Microbiol.">
        <title>The Global Catalogue of Microorganisms (GCM) 10K type strain sequencing project: providing services to taxonomists for standard genome sequencing and annotation.</title>
        <authorList>
            <consortium name="The Broad Institute Genomics Platform"/>
            <consortium name="The Broad Institute Genome Sequencing Center for Infectious Disease"/>
            <person name="Wu L."/>
            <person name="Ma J."/>
        </authorList>
    </citation>
    <scope>NUCLEOTIDE SEQUENCE [LARGE SCALE GENOMIC DNA]</scope>
    <source>
        <strain evidence="4">JCM 18401</strain>
    </source>
</reference>
<keyword evidence="1" id="KW-0812">Transmembrane</keyword>
<gene>
    <name evidence="3" type="ORF">GCM10023333_37530</name>
</gene>
<comment type="caution">
    <text evidence="3">The sequence shown here is derived from an EMBL/GenBank/DDBJ whole genome shotgun (WGS) entry which is preliminary data.</text>
</comment>
<dbReference type="InterPro" id="IPR001387">
    <property type="entry name" value="Cro/C1-type_HTH"/>
</dbReference>
<evidence type="ECO:0000313" key="3">
    <source>
        <dbReference type="EMBL" id="GAA4900192.1"/>
    </source>
</evidence>
<dbReference type="Proteomes" id="UP001499988">
    <property type="component" value="Unassembled WGS sequence"/>
</dbReference>
<organism evidence="3 4">
    <name type="scientific">Ferrimonas pelagia</name>
    <dbReference type="NCBI Taxonomy" id="1177826"/>
    <lineage>
        <taxon>Bacteria</taxon>
        <taxon>Pseudomonadati</taxon>
        <taxon>Pseudomonadota</taxon>
        <taxon>Gammaproteobacteria</taxon>
        <taxon>Alteromonadales</taxon>
        <taxon>Ferrimonadaceae</taxon>
        <taxon>Ferrimonas</taxon>
    </lineage>
</organism>
<evidence type="ECO:0000256" key="1">
    <source>
        <dbReference type="SAM" id="Phobius"/>
    </source>
</evidence>
<proteinExistence type="predicted"/>
<feature type="transmembrane region" description="Helical" evidence="1">
    <location>
        <begin position="115"/>
        <end position="134"/>
    </location>
</feature>
<dbReference type="CDD" id="cd00093">
    <property type="entry name" value="HTH_XRE"/>
    <property type="match status" value="1"/>
</dbReference>
<dbReference type="EMBL" id="BAABJZ010000103">
    <property type="protein sequence ID" value="GAA4900192.1"/>
    <property type="molecule type" value="Genomic_DNA"/>
</dbReference>
<name>A0ABP9FEV0_9GAMM</name>